<dbReference type="EMBL" id="CP044496">
    <property type="protein sequence ID" value="QFG50747.1"/>
    <property type="molecule type" value="Genomic_DNA"/>
</dbReference>
<dbReference type="RefSeq" id="WP_056970704.1">
    <property type="nucleotide sequence ID" value="NZ_CP044496.1"/>
</dbReference>
<sequence length="176" mass="20679">MTEGILSEVHINELKEIENQFGYELADKTSELFEDYWDKARSYLPNNTVGRFINAVIGDFVWDNAKPDKENIDWYFGDNPFEFVTDLREKTGIQVVANAFTQCYLIYLPDYYEIFCTDQNENTDVNDISLEYYDDLGYQIVEKPNSEFWNDLNDQQEKELNDLLKPLGENGVDFDI</sequence>
<evidence type="ECO:0000313" key="1">
    <source>
        <dbReference type="EMBL" id="QFG50747.1"/>
    </source>
</evidence>
<accession>A0A5P5ZGG4</accession>
<dbReference type="Proteomes" id="UP000325393">
    <property type="component" value="Chromosome"/>
</dbReference>
<gene>
    <name evidence="1" type="ORF">LA749_01320</name>
</gene>
<dbReference type="AlphaFoldDB" id="A0A5P5ZGG4"/>
<organism evidence="1 2">
    <name type="scientific">Lactobacillus acetotolerans</name>
    <dbReference type="NCBI Taxonomy" id="1600"/>
    <lineage>
        <taxon>Bacteria</taxon>
        <taxon>Bacillati</taxon>
        <taxon>Bacillota</taxon>
        <taxon>Bacilli</taxon>
        <taxon>Lactobacillales</taxon>
        <taxon>Lactobacillaceae</taxon>
        <taxon>Lactobacillus</taxon>
    </lineage>
</organism>
<protein>
    <submittedName>
        <fullName evidence="1">Uncharacterized protein</fullName>
    </submittedName>
</protein>
<dbReference type="GeneID" id="78211614"/>
<proteinExistence type="predicted"/>
<name>A0A5P5ZGG4_9LACO</name>
<evidence type="ECO:0000313" key="2">
    <source>
        <dbReference type="Proteomes" id="UP000325393"/>
    </source>
</evidence>
<reference evidence="1 2" key="1">
    <citation type="submission" date="2019-09" db="EMBL/GenBank/DDBJ databases">
        <title>Genome sequencing of Lactobacillus acetotolerans.</title>
        <authorList>
            <person name="Kim K."/>
        </authorList>
    </citation>
    <scope>NUCLEOTIDE SEQUENCE [LARGE SCALE GENOMIC DNA]</scope>
    <source>
        <strain evidence="1 2">LA749</strain>
    </source>
</reference>